<organism evidence="2 3">
    <name type="scientific">Canna indica</name>
    <name type="common">Indian-shot</name>
    <dbReference type="NCBI Taxonomy" id="4628"/>
    <lineage>
        <taxon>Eukaryota</taxon>
        <taxon>Viridiplantae</taxon>
        <taxon>Streptophyta</taxon>
        <taxon>Embryophyta</taxon>
        <taxon>Tracheophyta</taxon>
        <taxon>Spermatophyta</taxon>
        <taxon>Magnoliopsida</taxon>
        <taxon>Liliopsida</taxon>
        <taxon>Zingiberales</taxon>
        <taxon>Cannaceae</taxon>
        <taxon>Canna</taxon>
    </lineage>
</organism>
<sequence length="232" mass="26555">MIIAHLFAYIFSLEPGNSHLPMEGQNLSSNSGNHREKDNYIWVAPKLKRDMIRVDWSPEESSILEDEMSKCASVERLVDHFANVVSRLQGLKHDASQYKGICDVALRYRWMMGRTSNNKENCEEGKDENNLSKNGGDRKDAKPATTNNAPPCDAINDQMWMLLQQNLVALKLISENIDNSKLEDNIMLFLQTRENILTILEELRRRKLPPLGIEIDEDLTRLVIAGMHMPYS</sequence>
<dbReference type="Pfam" id="PF12579">
    <property type="entry name" value="DUF3755"/>
    <property type="match status" value="1"/>
</dbReference>
<evidence type="ECO:0000256" key="1">
    <source>
        <dbReference type="SAM" id="MobiDB-lite"/>
    </source>
</evidence>
<name>A0AAQ3QKB9_9LILI</name>
<dbReference type="Proteomes" id="UP001327560">
    <property type="component" value="Chromosome 6"/>
</dbReference>
<feature type="compositionally biased region" description="Basic and acidic residues" evidence="1">
    <location>
        <begin position="120"/>
        <end position="142"/>
    </location>
</feature>
<reference evidence="2 3" key="1">
    <citation type="submission" date="2023-10" db="EMBL/GenBank/DDBJ databases">
        <title>Chromosome-scale genome assembly provides insights into flower coloration mechanisms of Canna indica.</title>
        <authorList>
            <person name="Li C."/>
        </authorList>
    </citation>
    <scope>NUCLEOTIDE SEQUENCE [LARGE SCALE GENOMIC DNA]</scope>
    <source>
        <tissue evidence="2">Flower</tissue>
    </source>
</reference>
<evidence type="ECO:0000313" key="3">
    <source>
        <dbReference type="Proteomes" id="UP001327560"/>
    </source>
</evidence>
<protein>
    <submittedName>
        <fullName evidence="2">Uncharacterized protein</fullName>
    </submittedName>
</protein>
<gene>
    <name evidence="2" type="ORF">Cni_G20027</name>
</gene>
<keyword evidence="3" id="KW-1185">Reference proteome</keyword>
<dbReference type="EMBL" id="CP136895">
    <property type="protein sequence ID" value="WOL11265.1"/>
    <property type="molecule type" value="Genomic_DNA"/>
</dbReference>
<proteinExistence type="predicted"/>
<feature type="region of interest" description="Disordered" evidence="1">
    <location>
        <begin position="117"/>
        <end position="150"/>
    </location>
</feature>
<dbReference type="PANTHER" id="PTHR14000:SF1">
    <property type="entry name" value="HISTONE H2A DEUBIQUITINASE (DUF3755)"/>
    <property type="match status" value="1"/>
</dbReference>
<dbReference type="AlphaFoldDB" id="A0AAQ3QKB9"/>
<evidence type="ECO:0000313" key="2">
    <source>
        <dbReference type="EMBL" id="WOL11265.1"/>
    </source>
</evidence>
<dbReference type="InterPro" id="IPR022228">
    <property type="entry name" value="DUF3755"/>
</dbReference>
<accession>A0AAQ3QKB9</accession>
<dbReference type="PANTHER" id="PTHR14000">
    <property type="entry name" value="FINGER CCCH DOMAIN PROTEIN, PUTATIVE (DUF3755)-RELATED"/>
    <property type="match status" value="1"/>
</dbReference>